<dbReference type="CDD" id="cd01834">
    <property type="entry name" value="SGNH_hydrolase_like_2"/>
    <property type="match status" value="1"/>
</dbReference>
<dbReference type="Pfam" id="PF13472">
    <property type="entry name" value="Lipase_GDSL_2"/>
    <property type="match status" value="1"/>
</dbReference>
<dbReference type="AlphaFoldDB" id="A0A8T4H914"/>
<dbReference type="GO" id="GO:0004622">
    <property type="term" value="F:phosphatidylcholine lysophospholipase activity"/>
    <property type="evidence" value="ECO:0007669"/>
    <property type="project" value="TreeGrafter"/>
</dbReference>
<dbReference type="InterPro" id="IPR051532">
    <property type="entry name" value="Ester_Hydrolysis_Enzymes"/>
</dbReference>
<proteinExistence type="predicted"/>
<dbReference type="SUPFAM" id="SSF52266">
    <property type="entry name" value="SGNH hydrolase"/>
    <property type="match status" value="1"/>
</dbReference>
<reference evidence="2" key="1">
    <citation type="submission" date="2021-03" db="EMBL/GenBank/DDBJ databases">
        <authorList>
            <person name="Lu T."/>
            <person name="Wang Q."/>
            <person name="Han X."/>
        </authorList>
    </citation>
    <scope>NUCLEOTIDE SEQUENCE</scope>
    <source>
        <strain evidence="2">WQ 2009</strain>
    </source>
</reference>
<name>A0A8T4H914_9SPHI</name>
<comment type="caution">
    <text evidence="2">The sequence shown here is derived from an EMBL/GenBank/DDBJ whole genome shotgun (WGS) entry which is preliminary data.</text>
</comment>
<sequence length="259" mass="28836">MNTDRRSFITKSLLAAGALTQLGQTAFGNTFAKPVPGRKKRPKAISIEKNTVILFQGDSITDAGRDRNRLGPNDTNAFGNGYAMIAASTLLEEFAEKDIQLLNRGIGGHKVPQLQQRWQADTLDLKPHILSILIGINDYWHKRNGQYEGSAEAFKSQYRQLLQTTLAALPQVKLIIGEPFAVKNVKHVDDSWFPELSAYQAATKELAEEFNAIFIPYQQLFDEAEKRAPGTFWTSDGVHTTLAGANLMAKAWLQYANLK</sequence>
<accession>A0A8T4H914</accession>
<feature type="domain" description="SGNH hydrolase-type esterase" evidence="1">
    <location>
        <begin position="57"/>
        <end position="245"/>
    </location>
</feature>
<dbReference type="PANTHER" id="PTHR30383:SF5">
    <property type="entry name" value="SGNH HYDROLASE-TYPE ESTERASE DOMAIN-CONTAINING PROTEIN"/>
    <property type="match status" value="1"/>
</dbReference>
<dbReference type="Proteomes" id="UP000679691">
    <property type="component" value="Unassembled WGS sequence"/>
</dbReference>
<evidence type="ECO:0000259" key="1">
    <source>
        <dbReference type="Pfam" id="PF13472"/>
    </source>
</evidence>
<dbReference type="InterPro" id="IPR036514">
    <property type="entry name" value="SGNH_hydro_sf"/>
</dbReference>
<organism evidence="2 3">
    <name type="scientific">Rhinopithecimicrobium faecis</name>
    <dbReference type="NCBI Taxonomy" id="2820698"/>
    <lineage>
        <taxon>Bacteria</taxon>
        <taxon>Pseudomonadati</taxon>
        <taxon>Bacteroidota</taxon>
        <taxon>Sphingobacteriia</taxon>
        <taxon>Sphingobacteriales</taxon>
        <taxon>Sphingobacteriaceae</taxon>
        <taxon>Rhinopithecimicrobium</taxon>
    </lineage>
</organism>
<gene>
    <name evidence="2" type="ORF">J5U18_03235</name>
</gene>
<evidence type="ECO:0000313" key="2">
    <source>
        <dbReference type="EMBL" id="MBP3942586.1"/>
    </source>
</evidence>
<keyword evidence="2" id="KW-0378">Hydrolase</keyword>
<dbReference type="RefSeq" id="WP_353546069.1">
    <property type="nucleotide sequence ID" value="NZ_JAGKSB010000003.1"/>
</dbReference>
<dbReference type="Gene3D" id="3.40.50.1110">
    <property type="entry name" value="SGNH hydrolase"/>
    <property type="match status" value="1"/>
</dbReference>
<dbReference type="EMBL" id="JAGKSB010000003">
    <property type="protein sequence ID" value="MBP3942586.1"/>
    <property type="molecule type" value="Genomic_DNA"/>
</dbReference>
<keyword evidence="3" id="KW-1185">Reference proteome</keyword>
<protein>
    <submittedName>
        <fullName evidence="2">SGNH/GDSL hydrolase family protein</fullName>
    </submittedName>
</protein>
<dbReference type="PANTHER" id="PTHR30383">
    <property type="entry name" value="THIOESTERASE 1/PROTEASE 1/LYSOPHOSPHOLIPASE L1"/>
    <property type="match status" value="1"/>
</dbReference>
<evidence type="ECO:0000313" key="3">
    <source>
        <dbReference type="Proteomes" id="UP000679691"/>
    </source>
</evidence>
<dbReference type="InterPro" id="IPR013830">
    <property type="entry name" value="SGNH_hydro"/>
</dbReference>